<name>A0A5D3WML9_9BACT</name>
<organism evidence="8 9">
    <name type="scientific">Geothermobacter ehrlichii</name>
    <dbReference type="NCBI Taxonomy" id="213224"/>
    <lineage>
        <taxon>Bacteria</taxon>
        <taxon>Pseudomonadati</taxon>
        <taxon>Thermodesulfobacteriota</taxon>
        <taxon>Desulfuromonadia</taxon>
        <taxon>Desulfuromonadales</taxon>
        <taxon>Geothermobacteraceae</taxon>
        <taxon>Geothermobacter</taxon>
    </lineage>
</organism>
<dbReference type="InterPro" id="IPR050793">
    <property type="entry name" value="CMP-NeuNAc_synthase"/>
</dbReference>
<dbReference type="Pfam" id="PF00702">
    <property type="entry name" value="Hydrolase"/>
    <property type="match status" value="1"/>
</dbReference>
<dbReference type="Gene3D" id="3.40.50.1000">
    <property type="entry name" value="HAD superfamily/HAD-like"/>
    <property type="match status" value="1"/>
</dbReference>
<dbReference type="SFLD" id="SFLDG01138">
    <property type="entry name" value="C1.6.2:_Deoxy-d-mannose-octulo"/>
    <property type="match status" value="1"/>
</dbReference>
<dbReference type="NCBIfam" id="TIGR01670">
    <property type="entry name" value="KdsC-phosphatas"/>
    <property type="match status" value="1"/>
</dbReference>
<dbReference type="AlphaFoldDB" id="A0A5D3WML9"/>
<dbReference type="PANTHER" id="PTHR21485:SF3">
    <property type="entry name" value="N-ACYLNEURAMINATE CYTIDYLYLTRANSFERASE"/>
    <property type="match status" value="1"/>
</dbReference>
<dbReference type="GO" id="GO:0046872">
    <property type="term" value="F:metal ion binding"/>
    <property type="evidence" value="ECO:0007669"/>
    <property type="project" value="UniProtKB-KW"/>
</dbReference>
<feature type="binding site" evidence="7">
    <location>
        <position position="110"/>
    </location>
    <ligand>
        <name>Mg(2+)</name>
        <dbReference type="ChEBI" id="CHEBI:18420"/>
    </ligand>
</feature>
<protein>
    <submittedName>
        <fullName evidence="8">3-deoxy-D-manno-octulosonate 8-phosphate phosphatase (KDO 8-P phosphatase)</fullName>
    </submittedName>
</protein>
<feature type="binding site" evidence="7">
    <location>
        <position position="17"/>
    </location>
    <ligand>
        <name>Mg(2+)</name>
        <dbReference type="ChEBI" id="CHEBI:18420"/>
    </ligand>
</feature>
<keyword evidence="9" id="KW-1185">Reference proteome</keyword>
<feature type="binding site" evidence="7">
    <location>
        <position position="19"/>
    </location>
    <ligand>
        <name>substrate</name>
    </ligand>
</feature>
<evidence type="ECO:0000313" key="8">
    <source>
        <dbReference type="EMBL" id="TYO99505.1"/>
    </source>
</evidence>
<dbReference type="SFLD" id="SFLDS00003">
    <property type="entry name" value="Haloacid_Dehalogenase"/>
    <property type="match status" value="1"/>
</dbReference>
<evidence type="ECO:0000313" key="9">
    <source>
        <dbReference type="Proteomes" id="UP000324159"/>
    </source>
</evidence>
<dbReference type="InterPro" id="IPR010023">
    <property type="entry name" value="KdsC_fam"/>
</dbReference>
<gene>
    <name evidence="8" type="ORF">EDC39_10227</name>
</gene>
<dbReference type="SUPFAM" id="SSF56784">
    <property type="entry name" value="HAD-like"/>
    <property type="match status" value="1"/>
</dbReference>
<dbReference type="PANTHER" id="PTHR21485">
    <property type="entry name" value="HAD SUPERFAMILY MEMBERS CMAS AND KDSC"/>
    <property type="match status" value="1"/>
</dbReference>
<evidence type="ECO:0000256" key="3">
    <source>
        <dbReference type="ARBA" id="ARBA00011881"/>
    </source>
</evidence>
<keyword evidence="5" id="KW-0378">Hydrolase</keyword>
<dbReference type="Proteomes" id="UP000324159">
    <property type="component" value="Unassembled WGS sequence"/>
</dbReference>
<dbReference type="NCBIfam" id="TIGR01662">
    <property type="entry name" value="HAD-SF-IIIA"/>
    <property type="match status" value="1"/>
</dbReference>
<comment type="similarity">
    <text evidence="2">Belongs to the KdsC family.</text>
</comment>
<evidence type="ECO:0000256" key="2">
    <source>
        <dbReference type="ARBA" id="ARBA00005893"/>
    </source>
</evidence>
<sequence>MKEMEDRLRKIRLLLLDVDGVLTDGRIIINDRGEETKAFHVRDGHGMKLLQRSGVRIGIITGRQSRVVAHRMRELGVDLVVQGSKNKLLPFRRILEQEGLGEDEVAYVGDDLVDLPILRRVGFAATVADACEDLVSHVHYVASRRGGDGAVREICEMILKARGDWEEVTARYWQD</sequence>
<evidence type="ECO:0000256" key="1">
    <source>
        <dbReference type="ARBA" id="ARBA00001946"/>
    </source>
</evidence>
<evidence type="ECO:0000256" key="6">
    <source>
        <dbReference type="ARBA" id="ARBA00022842"/>
    </source>
</evidence>
<comment type="caution">
    <text evidence="8">The sequence shown here is derived from an EMBL/GenBank/DDBJ whole genome shotgun (WGS) entry which is preliminary data.</text>
</comment>
<comment type="cofactor">
    <cofactor evidence="1 7">
        <name>Mg(2+)</name>
        <dbReference type="ChEBI" id="CHEBI:18420"/>
    </cofactor>
</comment>
<dbReference type="GO" id="GO:0008781">
    <property type="term" value="F:N-acylneuraminate cytidylyltransferase activity"/>
    <property type="evidence" value="ECO:0007669"/>
    <property type="project" value="TreeGrafter"/>
</dbReference>
<dbReference type="PIRSF" id="PIRSF006118">
    <property type="entry name" value="KDO8-P_Ptase"/>
    <property type="match status" value="1"/>
</dbReference>
<dbReference type="InterPro" id="IPR006549">
    <property type="entry name" value="HAD-SF_hydro_IIIA"/>
</dbReference>
<dbReference type="FunFam" id="3.40.50.1000:FF:000029">
    <property type="entry name" value="3-deoxy-D-manno-octulosonate 8-phosphate phosphatase KdsC"/>
    <property type="match status" value="1"/>
</dbReference>
<comment type="subunit">
    <text evidence="3">Homotetramer.</text>
</comment>
<dbReference type="InterPro" id="IPR023214">
    <property type="entry name" value="HAD_sf"/>
</dbReference>
<dbReference type="InterPro" id="IPR036412">
    <property type="entry name" value="HAD-like_sf"/>
</dbReference>
<dbReference type="EMBL" id="VNIB01000002">
    <property type="protein sequence ID" value="TYO99505.1"/>
    <property type="molecule type" value="Genomic_DNA"/>
</dbReference>
<keyword evidence="6 7" id="KW-0460">Magnesium</keyword>
<accession>A0A5D3WML9</accession>
<evidence type="ECO:0000256" key="5">
    <source>
        <dbReference type="ARBA" id="ARBA00022801"/>
    </source>
</evidence>
<proteinExistence type="inferred from homology"/>
<evidence type="ECO:0000256" key="4">
    <source>
        <dbReference type="ARBA" id="ARBA00022723"/>
    </source>
</evidence>
<reference evidence="8 9" key="1">
    <citation type="submission" date="2019-07" db="EMBL/GenBank/DDBJ databases">
        <title>Genomic Encyclopedia of Type Strains, Phase IV (KMG-IV): sequencing the most valuable type-strain genomes for metagenomic binning, comparative biology and taxonomic classification.</title>
        <authorList>
            <person name="Goeker M."/>
        </authorList>
    </citation>
    <scope>NUCLEOTIDE SEQUENCE [LARGE SCALE GENOMIC DNA]</scope>
    <source>
        <strain evidence="8 9">SS015</strain>
    </source>
</reference>
<keyword evidence="4 7" id="KW-0479">Metal-binding</keyword>
<evidence type="ECO:0000256" key="7">
    <source>
        <dbReference type="PIRSR" id="PIRSR006118-2"/>
    </source>
</evidence>
<dbReference type="CDD" id="cd01630">
    <property type="entry name" value="HAD_KDO-like"/>
    <property type="match status" value="1"/>
</dbReference>
<dbReference type="SFLD" id="SFLDG01136">
    <property type="entry name" value="C1.6:_Phosphoserine_Phosphatas"/>
    <property type="match status" value="1"/>
</dbReference>
<dbReference type="GO" id="GO:0016788">
    <property type="term" value="F:hydrolase activity, acting on ester bonds"/>
    <property type="evidence" value="ECO:0007669"/>
    <property type="project" value="InterPro"/>
</dbReference>